<dbReference type="EMBL" id="JWZX01000348">
    <property type="protein sequence ID" value="KOO53176.1"/>
    <property type="molecule type" value="Genomic_DNA"/>
</dbReference>
<keyword evidence="3" id="KW-1185">Reference proteome</keyword>
<gene>
    <name evidence="2" type="ORF">Ctob_014035</name>
</gene>
<proteinExistence type="predicted"/>
<reference evidence="3" key="1">
    <citation type="journal article" date="2015" name="PLoS Genet.">
        <title>Genome Sequence and Transcriptome Analyses of Chrysochromulina tobin: Metabolic Tools for Enhanced Algal Fitness in the Prominent Order Prymnesiales (Haptophyceae).</title>
        <authorList>
            <person name="Hovde B.T."/>
            <person name="Deodato C.R."/>
            <person name="Hunsperger H.M."/>
            <person name="Ryken S.A."/>
            <person name="Yost W."/>
            <person name="Jha R.K."/>
            <person name="Patterson J."/>
            <person name="Monnat R.J. Jr."/>
            <person name="Barlow S.B."/>
            <person name="Starkenburg S.R."/>
            <person name="Cattolico R.A."/>
        </authorList>
    </citation>
    <scope>NUCLEOTIDE SEQUENCE</scope>
    <source>
        <strain evidence="3">CCMP291</strain>
    </source>
</reference>
<feature type="non-terminal residue" evidence="2">
    <location>
        <position position="967"/>
    </location>
</feature>
<evidence type="ECO:0000313" key="2">
    <source>
        <dbReference type="EMBL" id="KOO53176.1"/>
    </source>
</evidence>
<evidence type="ECO:0000313" key="3">
    <source>
        <dbReference type="Proteomes" id="UP000037460"/>
    </source>
</evidence>
<feature type="compositionally biased region" description="Acidic residues" evidence="1">
    <location>
        <begin position="88"/>
        <end position="99"/>
    </location>
</feature>
<sequence length="967" mass="101871">MKAEQERLAKAQKRNFEIASGSVGGSDDERDTKEEAWVASVFASTSAAGAESAEEQRRRKLQRKAVPAEAAAPATAAKAVAPEALMGVEEDDDDDEEEGGMPLAPPTVEAILKGTKRGAAAAAPAAPPSKKGKSTHETAQPTAPPPKPAPLAAAKPAAPAPAPASKGGFDIDPEVKRELSALDNDLLQAFGRGDIALVRSAWLKAQLARQPDYRIVRRQDLKPVGGISPHLEPEEAKRLLLKGERAIGAFSFGWPTSGNPDPTGHRIEALWRALQERSDIEAFFWDFPSLYQNSDQSPRTEEQERAFKRGLGVMGHIYASAIGTTVLQLKELPLRPPEYDGKLCLFDLAPGVDGAAIKATLVPYGDIVSCTLGRFPPATVCFTTHAAAQAAKRAAAQLAHISGGVDTLFNERSYDGRHGEAGLDDDEGRGWCVFESAVSGELILRLSVVPRVKAELDKLPPKMLQLRSGCPLGTVDLSAGRLETRVDEVVARIERATFTGKGDKAIVVGLYMKYVDRIAGALQRVLPKMLASDSATVEPSELPPPVDAPAAAALRLAEGQPLLLLSWQGSGAGGGPRFGVVDATGGGVAAAVTGGDDAELAYDRCSQAVLPWRPPAAGWDAAFVGDARALRDLVEPARHLADDAGRMKSVSAVRAVGERSREIADNAARCQTIAHAAREAGGAVQSCVDAAAKLFSNGDPTQLQAALGNATLTLHPWNHAPRELPHAAYEAMRAWWARSLRANHGHITDALTGKRLDALQQCIAISVDAGVGGAAQFVFFGNATPASAGGGSFSGSFSFGRMPFEAVLERQAALMSGACRLSLREVDCSAQAIEVMETATLQRLALLFAPELKVASATLGDGGRSVRLEMSDGRALLGAVSPMVELVVQQDGTSSDGCFIGAALPSKDAMSSYLGEDAGSWGYTADGRIGHKNSYVQDGLPAYKAGDRIRMTLAGGVLAWHINGQRA</sequence>
<name>A0A0M0LQA3_9EUKA</name>
<feature type="compositionally biased region" description="Low complexity" evidence="1">
    <location>
        <begin position="64"/>
        <end position="84"/>
    </location>
</feature>
<dbReference type="Gene3D" id="2.60.120.920">
    <property type="match status" value="1"/>
</dbReference>
<accession>A0A0M0LQA3</accession>
<dbReference type="InterPro" id="IPR043136">
    <property type="entry name" value="B30.2/SPRY_sf"/>
</dbReference>
<organism evidence="2 3">
    <name type="scientific">Chrysochromulina tobinii</name>
    <dbReference type="NCBI Taxonomy" id="1460289"/>
    <lineage>
        <taxon>Eukaryota</taxon>
        <taxon>Haptista</taxon>
        <taxon>Haptophyta</taxon>
        <taxon>Prymnesiophyceae</taxon>
        <taxon>Prymnesiales</taxon>
        <taxon>Chrysochromulinaceae</taxon>
        <taxon>Chrysochromulina</taxon>
    </lineage>
</organism>
<dbReference type="Proteomes" id="UP000037460">
    <property type="component" value="Unassembled WGS sequence"/>
</dbReference>
<feature type="region of interest" description="Disordered" evidence="1">
    <location>
        <begin position="44"/>
        <end position="171"/>
    </location>
</feature>
<comment type="caution">
    <text evidence="2">The sequence shown here is derived from an EMBL/GenBank/DDBJ whole genome shotgun (WGS) entry which is preliminary data.</text>
</comment>
<protein>
    <submittedName>
        <fullName evidence="2">Uncharacterized protein</fullName>
    </submittedName>
</protein>
<feature type="region of interest" description="Disordered" evidence="1">
    <location>
        <begin position="1"/>
        <end position="32"/>
    </location>
</feature>
<dbReference type="AlphaFoldDB" id="A0A0M0LQA3"/>
<evidence type="ECO:0000256" key="1">
    <source>
        <dbReference type="SAM" id="MobiDB-lite"/>
    </source>
</evidence>